<keyword evidence="2" id="KW-1185">Reference proteome</keyword>
<name>A0A4C1YK85_EUMVA</name>
<reference evidence="1 2" key="1">
    <citation type="journal article" date="2019" name="Commun. Biol.">
        <title>The bagworm genome reveals a unique fibroin gene that provides high tensile strength.</title>
        <authorList>
            <person name="Kono N."/>
            <person name="Nakamura H."/>
            <person name="Ohtoshi R."/>
            <person name="Tomita M."/>
            <person name="Numata K."/>
            <person name="Arakawa K."/>
        </authorList>
    </citation>
    <scope>NUCLEOTIDE SEQUENCE [LARGE SCALE GENOMIC DNA]</scope>
</reference>
<gene>
    <name evidence="1" type="ORF">EVAR_57208_1</name>
</gene>
<organism evidence="1 2">
    <name type="scientific">Eumeta variegata</name>
    <name type="common">Bagworm moth</name>
    <name type="synonym">Eumeta japonica</name>
    <dbReference type="NCBI Taxonomy" id="151549"/>
    <lineage>
        <taxon>Eukaryota</taxon>
        <taxon>Metazoa</taxon>
        <taxon>Ecdysozoa</taxon>
        <taxon>Arthropoda</taxon>
        <taxon>Hexapoda</taxon>
        <taxon>Insecta</taxon>
        <taxon>Pterygota</taxon>
        <taxon>Neoptera</taxon>
        <taxon>Endopterygota</taxon>
        <taxon>Lepidoptera</taxon>
        <taxon>Glossata</taxon>
        <taxon>Ditrysia</taxon>
        <taxon>Tineoidea</taxon>
        <taxon>Psychidae</taxon>
        <taxon>Oiketicinae</taxon>
        <taxon>Eumeta</taxon>
    </lineage>
</organism>
<dbReference type="AlphaFoldDB" id="A0A4C1YK85"/>
<sequence length="113" mass="13354">MTGLRCAIQKILPKKHVEDTELEENHNESLCRTLKRTEDAYDDLCNCCSTYNEVFGFSDLELGKVSKRSLNRLGFRMSFREDTFCMINYYLTVQLLSRDAVEFKYCPVFRNMR</sequence>
<dbReference type="EMBL" id="BGZK01001250">
    <property type="protein sequence ID" value="GBP75470.1"/>
    <property type="molecule type" value="Genomic_DNA"/>
</dbReference>
<evidence type="ECO:0000313" key="2">
    <source>
        <dbReference type="Proteomes" id="UP000299102"/>
    </source>
</evidence>
<evidence type="ECO:0000313" key="1">
    <source>
        <dbReference type="EMBL" id="GBP75470.1"/>
    </source>
</evidence>
<dbReference type="Proteomes" id="UP000299102">
    <property type="component" value="Unassembled WGS sequence"/>
</dbReference>
<accession>A0A4C1YK85</accession>
<protein>
    <submittedName>
        <fullName evidence="1">Uncharacterized protein</fullName>
    </submittedName>
</protein>
<comment type="caution">
    <text evidence="1">The sequence shown here is derived from an EMBL/GenBank/DDBJ whole genome shotgun (WGS) entry which is preliminary data.</text>
</comment>
<proteinExistence type="predicted"/>